<proteinExistence type="predicted"/>
<name>A0A918XB18_9ACTN</name>
<dbReference type="Proteomes" id="UP000654947">
    <property type="component" value="Unassembled WGS sequence"/>
</dbReference>
<comment type="caution">
    <text evidence="3">The sequence shown here is derived from an EMBL/GenBank/DDBJ whole genome shotgun (WGS) entry which is preliminary data.</text>
</comment>
<feature type="transmembrane region" description="Helical" evidence="2">
    <location>
        <begin position="221"/>
        <end position="243"/>
    </location>
</feature>
<accession>A0A918XB18</accession>
<evidence type="ECO:0000256" key="2">
    <source>
        <dbReference type="SAM" id="Phobius"/>
    </source>
</evidence>
<sequence>MSGPETGNTGDTTNTAGAGAFVGGQFGHVHDSDIYLVGPDAQPEDKYRVGLRYLQNGVPAKARDLITEAVADGHDSGEVAFHRVLSVLSKRSFRDLSSEDHQELRLLSVRAHTYPEDEWTKALDAVFVLLACLAGQNNSSEATVDALLALPSEQRRPIIHHLSLMITGGMKEGLWIHTVRDAEQTVHGNGRTERVWSYFEPVPIGARVREPKPSSTTSWDLFWASVWSVLLACCAGTIGWAALTHGGPFVLLTCLLAPVAGYFALHEALLWWHRNRLLQGGENRNLIKPRAKAPPKGGFADRVDHDFEHYFSKYAPEPAQRRQWLDETAAVRRALRDEVVHLYRESEVEAGRVRWLIRYMARDVRQRSRSDRPLDPRARHGAGAMTKARAVFFSALTAAGLMTVVVTALFHVPATAVGCLLLAGVGARFALPLWATLISESWRVREERRESEQIRKERGAEYHRWKSKLERLRPTEPEMEAWLNADKTLVLQHALSRHRLSWHEIVAHTFLHVADQPCRRAMVPGGAWRYSKYVIRLFLVTGEGVRDVEARLDFNKGVVGRREFEEFRFDTVSSVRVTEQSRISYTLYLTLNNGGPREITVSEPPTDAPEHEEEEGDVEVVNLDASGFFHTRRILEGIAAEGKAWISRDRDRRDHKRPGSYPTGTDEQHADEGTAVVRTEG</sequence>
<evidence type="ECO:0000313" key="3">
    <source>
        <dbReference type="EMBL" id="GHD21852.1"/>
    </source>
</evidence>
<organism evidence="3 4">
    <name type="scientific">Nocardiopsis kunsanensis</name>
    <dbReference type="NCBI Taxonomy" id="141693"/>
    <lineage>
        <taxon>Bacteria</taxon>
        <taxon>Bacillati</taxon>
        <taxon>Actinomycetota</taxon>
        <taxon>Actinomycetes</taxon>
        <taxon>Streptosporangiales</taxon>
        <taxon>Nocardiopsidaceae</taxon>
        <taxon>Nocardiopsis</taxon>
    </lineage>
</organism>
<keyword evidence="4" id="KW-1185">Reference proteome</keyword>
<protein>
    <submittedName>
        <fullName evidence="3">Uncharacterized protein</fullName>
    </submittedName>
</protein>
<reference evidence="3 4" key="1">
    <citation type="journal article" date="2014" name="Int. J. Syst. Evol. Microbiol.">
        <title>Complete genome sequence of Corynebacterium casei LMG S-19264T (=DSM 44701T), isolated from a smear-ripened cheese.</title>
        <authorList>
            <consortium name="US DOE Joint Genome Institute (JGI-PGF)"/>
            <person name="Walter F."/>
            <person name="Albersmeier A."/>
            <person name="Kalinowski J."/>
            <person name="Ruckert C."/>
        </authorList>
    </citation>
    <scope>NUCLEOTIDE SEQUENCE [LARGE SCALE GENOMIC DNA]</scope>
    <source>
        <strain evidence="3 4">KCTC 19473</strain>
    </source>
</reference>
<feature type="region of interest" description="Disordered" evidence="1">
    <location>
        <begin position="646"/>
        <end position="681"/>
    </location>
</feature>
<keyword evidence="2" id="KW-1133">Transmembrane helix</keyword>
<evidence type="ECO:0000313" key="4">
    <source>
        <dbReference type="Proteomes" id="UP000654947"/>
    </source>
</evidence>
<dbReference type="EMBL" id="BMXL01000005">
    <property type="protein sequence ID" value="GHD21852.1"/>
    <property type="molecule type" value="Genomic_DNA"/>
</dbReference>
<evidence type="ECO:0000256" key="1">
    <source>
        <dbReference type="SAM" id="MobiDB-lite"/>
    </source>
</evidence>
<dbReference type="AlphaFoldDB" id="A0A918XB18"/>
<keyword evidence="2" id="KW-0812">Transmembrane</keyword>
<feature type="transmembrane region" description="Helical" evidence="2">
    <location>
        <begin position="249"/>
        <end position="272"/>
    </location>
</feature>
<feature type="region of interest" description="Disordered" evidence="1">
    <location>
        <begin position="596"/>
        <end position="617"/>
    </location>
</feature>
<feature type="transmembrane region" description="Helical" evidence="2">
    <location>
        <begin position="390"/>
        <end position="409"/>
    </location>
</feature>
<gene>
    <name evidence="3" type="ORF">GCM10007147_15750</name>
</gene>
<dbReference type="RefSeq" id="WP_193517655.1">
    <property type="nucleotide sequence ID" value="NZ_BMXL01000005.1"/>
</dbReference>
<keyword evidence="2" id="KW-0472">Membrane</keyword>